<protein>
    <submittedName>
        <fullName evidence="2">Uncharacterized protein</fullName>
    </submittedName>
</protein>
<organism evidence="2 3">
    <name type="scientific">Mycobacterium kiyosense</name>
    <dbReference type="NCBI Taxonomy" id="2871094"/>
    <lineage>
        <taxon>Bacteria</taxon>
        <taxon>Bacillati</taxon>
        <taxon>Actinomycetota</taxon>
        <taxon>Actinomycetes</taxon>
        <taxon>Mycobacteriales</taxon>
        <taxon>Mycobacteriaceae</taxon>
        <taxon>Mycobacterium</taxon>
    </lineage>
</organism>
<dbReference type="EMBL" id="BRXE01000094">
    <property type="protein sequence ID" value="GLB85670.1"/>
    <property type="molecule type" value="Genomic_DNA"/>
</dbReference>
<proteinExistence type="predicted"/>
<comment type="caution">
    <text evidence="2">The sequence shown here is derived from an EMBL/GenBank/DDBJ whole genome shotgun (WGS) entry which is preliminary data.</text>
</comment>
<accession>A0AA37VC75</accession>
<dbReference type="Proteomes" id="UP001165663">
    <property type="component" value="Unassembled WGS sequence"/>
</dbReference>
<feature type="region of interest" description="Disordered" evidence="1">
    <location>
        <begin position="1"/>
        <end position="36"/>
    </location>
</feature>
<reference evidence="2" key="1">
    <citation type="submission" date="2022-07" db="EMBL/GenBank/DDBJ databases">
        <title>Mycobacterium kiyosense sp. nov., scotochromogenic slow-glowing species isolated from respiratory specimens.</title>
        <authorList>
            <person name="Fukano H."/>
            <person name="Kazumi Y."/>
            <person name="Sakagami N."/>
            <person name="Ato M."/>
            <person name="Mitarai S."/>
            <person name="Hoshino Y."/>
        </authorList>
    </citation>
    <scope>NUCLEOTIDE SEQUENCE</scope>
    <source>
        <strain evidence="2">SRL2020-028</strain>
    </source>
</reference>
<dbReference type="AlphaFoldDB" id="A0AA37VC75"/>
<feature type="compositionally biased region" description="Basic and acidic residues" evidence="1">
    <location>
        <begin position="15"/>
        <end position="30"/>
    </location>
</feature>
<gene>
    <name evidence="2" type="ORF">SRL2020028_49260</name>
</gene>
<evidence type="ECO:0000256" key="1">
    <source>
        <dbReference type="SAM" id="MobiDB-lite"/>
    </source>
</evidence>
<name>A0AA37VC75_9MYCO</name>
<evidence type="ECO:0000313" key="2">
    <source>
        <dbReference type="EMBL" id="GLB85670.1"/>
    </source>
</evidence>
<evidence type="ECO:0000313" key="3">
    <source>
        <dbReference type="Proteomes" id="UP001165663"/>
    </source>
</evidence>
<sequence length="100" mass="10777">MPEANGRAVVTNSDRPPRTVAEHPEAKPGEPEAEPEAIEAEVIVLEPLPRSQFRVTAAQVWGRSVSPYDPLRGWLPPLICLSRTGILTTRVLRLGGGSAS</sequence>